<proteinExistence type="predicted"/>
<reference evidence="2 3" key="1">
    <citation type="journal article" date="2020" name="Phytopathology">
        <title>Genome Sequence Resources of Colletotrichum truncatum, C. plurivorum, C. musicola, and C. sojae: Four Species Pathogenic to Soybean (Glycine max).</title>
        <authorList>
            <person name="Rogerio F."/>
            <person name="Boufleur T.R."/>
            <person name="Ciampi-Guillardi M."/>
            <person name="Sukno S.A."/>
            <person name="Thon M.R."/>
            <person name="Massola Junior N.S."/>
            <person name="Baroncelli R."/>
        </authorList>
    </citation>
    <scope>NUCLEOTIDE SEQUENCE [LARGE SCALE GENOMIC DNA]</scope>
    <source>
        <strain evidence="2 3">LFN0009</strain>
    </source>
</reference>
<dbReference type="Proteomes" id="UP000652219">
    <property type="component" value="Unassembled WGS sequence"/>
</dbReference>
<feature type="compositionally biased region" description="Polar residues" evidence="1">
    <location>
        <begin position="64"/>
        <end position="73"/>
    </location>
</feature>
<feature type="compositionally biased region" description="Basic and acidic residues" evidence="1">
    <location>
        <begin position="43"/>
        <end position="57"/>
    </location>
</feature>
<accession>A0A8H6JAC1</accession>
<feature type="compositionally biased region" description="Basic and acidic residues" evidence="1">
    <location>
        <begin position="118"/>
        <end position="133"/>
    </location>
</feature>
<protein>
    <submittedName>
        <fullName evidence="2">Uncharacterized protein</fullName>
    </submittedName>
</protein>
<evidence type="ECO:0000256" key="1">
    <source>
        <dbReference type="SAM" id="MobiDB-lite"/>
    </source>
</evidence>
<keyword evidence="3" id="KW-1185">Reference proteome</keyword>
<comment type="caution">
    <text evidence="2">The sequence shown here is derived from an EMBL/GenBank/DDBJ whole genome shotgun (WGS) entry which is preliminary data.</text>
</comment>
<feature type="region of interest" description="Disordered" evidence="1">
    <location>
        <begin position="40"/>
        <end position="144"/>
    </location>
</feature>
<gene>
    <name evidence="2" type="ORF">CSOJ01_07267</name>
</gene>
<evidence type="ECO:0000313" key="2">
    <source>
        <dbReference type="EMBL" id="KAF6808905.1"/>
    </source>
</evidence>
<evidence type="ECO:0000313" key="3">
    <source>
        <dbReference type="Proteomes" id="UP000652219"/>
    </source>
</evidence>
<dbReference type="AlphaFoldDB" id="A0A8H6JAC1"/>
<feature type="region of interest" description="Disordered" evidence="1">
    <location>
        <begin position="1"/>
        <end position="20"/>
    </location>
</feature>
<organism evidence="2 3">
    <name type="scientific">Colletotrichum sojae</name>
    <dbReference type="NCBI Taxonomy" id="2175907"/>
    <lineage>
        <taxon>Eukaryota</taxon>
        <taxon>Fungi</taxon>
        <taxon>Dikarya</taxon>
        <taxon>Ascomycota</taxon>
        <taxon>Pezizomycotina</taxon>
        <taxon>Sordariomycetes</taxon>
        <taxon>Hypocreomycetidae</taxon>
        <taxon>Glomerellales</taxon>
        <taxon>Glomerellaceae</taxon>
        <taxon>Colletotrichum</taxon>
        <taxon>Colletotrichum orchidearum species complex</taxon>
    </lineage>
</organism>
<feature type="compositionally biased region" description="Polar residues" evidence="1">
    <location>
        <begin position="87"/>
        <end position="100"/>
    </location>
</feature>
<dbReference type="EMBL" id="WIGN01000110">
    <property type="protein sequence ID" value="KAF6808905.1"/>
    <property type="molecule type" value="Genomic_DNA"/>
</dbReference>
<sequence>MGPQAGNEMPTGPQCRTDDGSTKLAASLFRQSSVFDDFVESTVDEKPTHRWDREPETPRLCQAQEPTVATTDPQHARRRRLGDDSTHQQSPKFNPSQTPRQIAEPSPEGRRHRSSWQVDDKSPAKRPPHEGGAHTRTAGTTEAP</sequence>
<name>A0A8H6JAC1_9PEZI</name>